<accession>A0A0F9G981</accession>
<proteinExistence type="predicted"/>
<dbReference type="AlphaFoldDB" id="A0A0F9G981"/>
<sequence>DGMSLYEYVRSSPSCLRDMFGLAAWSESECVDFFTNSGSPGWLSMAWNIGVRGRLPIRSNFDAIAGKAQLARRQYASAQAISEANPPDQGAATQLLDTAGETVERAEEPYYFWRFMRRHGCKCCALREDVKDTVKSADWKGGMNKLKVSTKLLKQILKRLPKILTGFKASVPWPDLTGALGKMKSANDAIRDLVPGAALHYARLYGLLKDPKDECIFLGAGAQWRDVIDGWGDPK</sequence>
<protein>
    <submittedName>
        <fullName evidence="1">Uncharacterized protein</fullName>
    </submittedName>
</protein>
<organism evidence="1">
    <name type="scientific">marine sediment metagenome</name>
    <dbReference type="NCBI Taxonomy" id="412755"/>
    <lineage>
        <taxon>unclassified sequences</taxon>
        <taxon>metagenomes</taxon>
        <taxon>ecological metagenomes</taxon>
    </lineage>
</organism>
<gene>
    <name evidence="1" type="ORF">LCGC14_1939280</name>
</gene>
<name>A0A0F9G981_9ZZZZ</name>
<reference evidence="1" key="1">
    <citation type="journal article" date="2015" name="Nature">
        <title>Complex archaea that bridge the gap between prokaryotes and eukaryotes.</title>
        <authorList>
            <person name="Spang A."/>
            <person name="Saw J.H."/>
            <person name="Jorgensen S.L."/>
            <person name="Zaremba-Niedzwiedzka K."/>
            <person name="Martijn J."/>
            <person name="Lind A.E."/>
            <person name="van Eijk R."/>
            <person name="Schleper C."/>
            <person name="Guy L."/>
            <person name="Ettema T.J."/>
        </authorList>
    </citation>
    <scope>NUCLEOTIDE SEQUENCE</scope>
</reference>
<comment type="caution">
    <text evidence="1">The sequence shown here is derived from an EMBL/GenBank/DDBJ whole genome shotgun (WGS) entry which is preliminary data.</text>
</comment>
<feature type="non-terminal residue" evidence="1">
    <location>
        <position position="1"/>
    </location>
</feature>
<dbReference type="EMBL" id="LAZR01020960">
    <property type="protein sequence ID" value="KKL86981.1"/>
    <property type="molecule type" value="Genomic_DNA"/>
</dbReference>
<evidence type="ECO:0000313" key="1">
    <source>
        <dbReference type="EMBL" id="KKL86981.1"/>
    </source>
</evidence>